<evidence type="ECO:0000313" key="1">
    <source>
        <dbReference type="EMBL" id="RAH45239.1"/>
    </source>
</evidence>
<dbReference type="EMBL" id="KZ825347">
    <property type="protein sequence ID" value="RAH45239.1"/>
    <property type="molecule type" value="Genomic_DNA"/>
</dbReference>
<reference evidence="1" key="1">
    <citation type="submission" date="2018-02" db="EMBL/GenBank/DDBJ databases">
        <title>The genomes of Aspergillus section Nigri reveals drivers in fungal speciation.</title>
        <authorList>
            <consortium name="DOE Joint Genome Institute"/>
            <person name="Vesth T.C."/>
            <person name="Nybo J."/>
            <person name="Theobald S."/>
            <person name="Brandl J."/>
            <person name="Frisvad J.C."/>
            <person name="Nielsen K.F."/>
            <person name="Lyhne E.K."/>
            <person name="Kogle M.E."/>
            <person name="Kuo A."/>
            <person name="Riley R."/>
            <person name="Clum A."/>
            <person name="Nolan M."/>
            <person name="Lipzen A."/>
            <person name="Salamov A."/>
            <person name="Henrissat B."/>
            <person name="Wiebenga A."/>
            <person name="De vries R.P."/>
            <person name="Grigoriev I.V."/>
            <person name="Mortensen U.H."/>
            <person name="Andersen M.R."/>
            <person name="Baker S.E."/>
        </authorList>
    </citation>
    <scope>NUCLEOTIDE SEQUENCE</scope>
    <source>
        <strain evidence="1">CBS 621.78</strain>
    </source>
</reference>
<name>A0ACD1G7G7_9EURO</name>
<dbReference type="Proteomes" id="UP000249057">
    <property type="component" value="Unassembled WGS sequence"/>
</dbReference>
<organism evidence="1 2">
    <name type="scientific">Aspergillus brunneoviolaceus CBS 621.78</name>
    <dbReference type="NCBI Taxonomy" id="1450534"/>
    <lineage>
        <taxon>Eukaryota</taxon>
        <taxon>Fungi</taxon>
        <taxon>Dikarya</taxon>
        <taxon>Ascomycota</taxon>
        <taxon>Pezizomycotina</taxon>
        <taxon>Eurotiomycetes</taxon>
        <taxon>Eurotiomycetidae</taxon>
        <taxon>Eurotiales</taxon>
        <taxon>Aspergillaceae</taxon>
        <taxon>Aspergillus</taxon>
        <taxon>Aspergillus subgen. Circumdati</taxon>
    </lineage>
</organism>
<proteinExistence type="predicted"/>
<protein>
    <submittedName>
        <fullName evidence="1">Uncharacterized protein</fullName>
    </submittedName>
</protein>
<sequence>MPISRRETHDLWALDFWVERKRELSLPGLLVLLQDQTGARIHKKIFTPPEIAPSLHYVMIRVITRDGECLESAHKDLDSKLCRLMANEDWEHEEQTELNWSTKMLRRVRKDGQKDGYHLQFWKIQEFPRDSIEPVDFATAEVGLRVLELMNEWQ</sequence>
<gene>
    <name evidence="1" type="ORF">BO95DRAFT_443434</name>
</gene>
<evidence type="ECO:0000313" key="2">
    <source>
        <dbReference type="Proteomes" id="UP000249057"/>
    </source>
</evidence>
<accession>A0ACD1G7G7</accession>
<keyword evidence="2" id="KW-1185">Reference proteome</keyword>